<gene>
    <name evidence="1" type="ORF">CYBJADRAFT_168009</name>
</gene>
<name>A0A1E4S0A3_CYBJN</name>
<evidence type="ECO:0000313" key="2">
    <source>
        <dbReference type="Proteomes" id="UP000094389"/>
    </source>
</evidence>
<protein>
    <submittedName>
        <fullName evidence="1">Uncharacterized protein</fullName>
    </submittedName>
</protein>
<dbReference type="EMBL" id="KV453932">
    <property type="protein sequence ID" value="ODV72926.1"/>
    <property type="molecule type" value="Genomic_DNA"/>
</dbReference>
<keyword evidence="2" id="KW-1185">Reference proteome</keyword>
<dbReference type="RefSeq" id="XP_020069965.1">
    <property type="nucleotide sequence ID" value="XM_020215175.1"/>
</dbReference>
<dbReference type="Proteomes" id="UP000094389">
    <property type="component" value="Unassembled WGS sequence"/>
</dbReference>
<proteinExistence type="predicted"/>
<dbReference type="AlphaFoldDB" id="A0A1E4S0A3"/>
<dbReference type="GeneID" id="30989571"/>
<evidence type="ECO:0000313" key="1">
    <source>
        <dbReference type="EMBL" id="ODV72926.1"/>
    </source>
</evidence>
<accession>A0A1E4S0A3</accession>
<organism evidence="1 2">
    <name type="scientific">Cyberlindnera jadinii (strain ATCC 18201 / CBS 1600 / BCRC 20928 / JCM 3617 / NBRC 0987 / NRRL Y-1542)</name>
    <name type="common">Torula yeast</name>
    <name type="synonym">Candida utilis</name>
    <dbReference type="NCBI Taxonomy" id="983966"/>
    <lineage>
        <taxon>Eukaryota</taxon>
        <taxon>Fungi</taxon>
        <taxon>Dikarya</taxon>
        <taxon>Ascomycota</taxon>
        <taxon>Saccharomycotina</taxon>
        <taxon>Saccharomycetes</taxon>
        <taxon>Phaffomycetales</taxon>
        <taxon>Phaffomycetaceae</taxon>
        <taxon>Cyberlindnera</taxon>
    </lineage>
</organism>
<reference evidence="1 2" key="1">
    <citation type="journal article" date="2016" name="Proc. Natl. Acad. Sci. U.S.A.">
        <title>Comparative genomics of biotechnologically important yeasts.</title>
        <authorList>
            <person name="Riley R."/>
            <person name="Haridas S."/>
            <person name="Wolfe K.H."/>
            <person name="Lopes M.R."/>
            <person name="Hittinger C.T."/>
            <person name="Goeker M."/>
            <person name="Salamov A.A."/>
            <person name="Wisecaver J.H."/>
            <person name="Long T.M."/>
            <person name="Calvey C.H."/>
            <person name="Aerts A.L."/>
            <person name="Barry K.W."/>
            <person name="Choi C."/>
            <person name="Clum A."/>
            <person name="Coughlan A.Y."/>
            <person name="Deshpande S."/>
            <person name="Douglass A.P."/>
            <person name="Hanson S.J."/>
            <person name="Klenk H.-P."/>
            <person name="LaButti K.M."/>
            <person name="Lapidus A."/>
            <person name="Lindquist E.A."/>
            <person name="Lipzen A.M."/>
            <person name="Meier-Kolthoff J.P."/>
            <person name="Ohm R.A."/>
            <person name="Otillar R.P."/>
            <person name="Pangilinan J.L."/>
            <person name="Peng Y."/>
            <person name="Rokas A."/>
            <person name="Rosa C.A."/>
            <person name="Scheuner C."/>
            <person name="Sibirny A.A."/>
            <person name="Slot J.C."/>
            <person name="Stielow J.B."/>
            <person name="Sun H."/>
            <person name="Kurtzman C.P."/>
            <person name="Blackwell M."/>
            <person name="Grigoriev I.V."/>
            <person name="Jeffries T.W."/>
        </authorList>
    </citation>
    <scope>NUCLEOTIDE SEQUENCE [LARGE SCALE GENOMIC DNA]</scope>
    <source>
        <strain evidence="2">ATCC 18201 / CBS 1600 / BCRC 20928 / JCM 3617 / NBRC 0987 / NRRL Y-1542</strain>
    </source>
</reference>
<sequence>MREPGVEPGAPRWQLGILPLNHSRFLLICESSTSLYCQIRQRVELIVVSAVVTTVHWFVDSKAAV</sequence>